<keyword evidence="2" id="KW-0472">Membrane</keyword>
<dbReference type="SUPFAM" id="SSF48452">
    <property type="entry name" value="TPR-like"/>
    <property type="match status" value="1"/>
</dbReference>
<feature type="domain" description="PPM-type phosphatase" evidence="3">
    <location>
        <begin position="467"/>
        <end position="662"/>
    </location>
</feature>
<evidence type="ECO:0000259" key="3">
    <source>
        <dbReference type="Pfam" id="PF07228"/>
    </source>
</evidence>
<keyword evidence="2" id="KW-0812">Transmembrane</keyword>
<keyword evidence="1" id="KW-0378">Hydrolase</keyword>
<evidence type="ECO:0000313" key="4">
    <source>
        <dbReference type="EMBL" id="SKC72399.1"/>
    </source>
</evidence>
<dbReference type="Gene3D" id="1.25.40.10">
    <property type="entry name" value="Tetratricopeptide repeat domain"/>
    <property type="match status" value="1"/>
</dbReference>
<dbReference type="InterPro" id="IPR011990">
    <property type="entry name" value="TPR-like_helical_dom_sf"/>
</dbReference>
<dbReference type="InterPro" id="IPR001932">
    <property type="entry name" value="PPM-type_phosphatase-like_dom"/>
</dbReference>
<organism evidence="4 5">
    <name type="scientific">Ohtaekwangia koreensis</name>
    <dbReference type="NCBI Taxonomy" id="688867"/>
    <lineage>
        <taxon>Bacteria</taxon>
        <taxon>Pseudomonadati</taxon>
        <taxon>Bacteroidota</taxon>
        <taxon>Cytophagia</taxon>
        <taxon>Cytophagales</taxon>
        <taxon>Fulvivirgaceae</taxon>
        <taxon>Ohtaekwangia</taxon>
    </lineage>
</organism>
<dbReference type="InterPro" id="IPR036457">
    <property type="entry name" value="PPM-type-like_dom_sf"/>
</dbReference>
<sequence>MHRDLRFSNDPLLKKNCKALFVSFNCLMLAFHLARVSFLNRCAAYSQRKFAKLLVYMSGYNLFHGRGNNSLFVNAKCVSLSILLFFGILGQANSQSQTNLSDDLKLYSQAVKSKDYKKASQYAIAIAKSYHESKETNKAIDQLNQAQVYIKKSGDLSLLYTASHQLGMLNVEIKKYSKAQENFQNALGTAQQLKDGTLVKEEYMNLASSYSLAGKYKKSIEFADEALSLAISQGDTELQQKCYQLLAEYYSKDGNARKSAEYKAQYNLLVKAQQSEELKKREVKELQQHIAKAGIEKRATQSKLTEQTKILQQTNDSLRLIENSLRVTEDSLKEVEAISKNRQMAIDLLQKDKELADVRIKEQETRIEKEALVRNSIIGGSLLSLALITVLVINYRKKIKTNEKIDQQNKNIKSSINYAKRIQEAMLPKIDQHPGIFDNSFILFQPRDTVSGDFYWLSDIKNGEHHGDIAFAAVDCTGHGVPGAFMSMIGINALNGLVNRGITETNRILDSLDQEIRTALRQDISGNNDGMDVALCIYRQRERILEFSGAKNPLVYIQDNRLFQVKGDVHSIGGVKNKHEFLFKKHAITIDKPTLVYLFSDGYKDQFGGKDNGKFLSKRLNKLLLEIHHLPMKEQMNILQRTMDEWKGTHDQTDDILVMGLKLDPSNQ</sequence>
<evidence type="ECO:0000256" key="2">
    <source>
        <dbReference type="SAM" id="Phobius"/>
    </source>
</evidence>
<dbReference type="GO" id="GO:0016791">
    <property type="term" value="F:phosphatase activity"/>
    <property type="evidence" value="ECO:0007669"/>
    <property type="project" value="TreeGrafter"/>
</dbReference>
<dbReference type="PANTHER" id="PTHR43156:SF9">
    <property type="entry name" value="HAMP DOMAIN-CONTAINING PROTEIN"/>
    <property type="match status" value="1"/>
</dbReference>
<proteinExistence type="predicted"/>
<protein>
    <submittedName>
        <fullName evidence="4">Serine phosphatase RsbU, regulator of sigma subunit</fullName>
    </submittedName>
</protein>
<dbReference type="EMBL" id="FUZU01000002">
    <property type="protein sequence ID" value="SKC72399.1"/>
    <property type="molecule type" value="Genomic_DNA"/>
</dbReference>
<keyword evidence="2" id="KW-1133">Transmembrane helix</keyword>
<feature type="transmembrane region" description="Helical" evidence="2">
    <location>
        <begin position="20"/>
        <end position="39"/>
    </location>
</feature>
<dbReference type="Pfam" id="PF07228">
    <property type="entry name" value="SpoIIE"/>
    <property type="match status" value="1"/>
</dbReference>
<dbReference type="InterPro" id="IPR052016">
    <property type="entry name" value="Bact_Sigma-Reg"/>
</dbReference>
<evidence type="ECO:0000256" key="1">
    <source>
        <dbReference type="ARBA" id="ARBA00022801"/>
    </source>
</evidence>
<accession>A0A1T5L9Q9</accession>
<dbReference type="STRING" id="688867.SAMN05660236_2767"/>
<reference evidence="4 5" key="1">
    <citation type="submission" date="2017-02" db="EMBL/GenBank/DDBJ databases">
        <authorList>
            <person name="Peterson S.W."/>
        </authorList>
    </citation>
    <scope>NUCLEOTIDE SEQUENCE [LARGE SCALE GENOMIC DNA]</scope>
    <source>
        <strain evidence="4 5">DSM 25262</strain>
    </source>
</reference>
<dbReference type="PANTHER" id="PTHR43156">
    <property type="entry name" value="STAGE II SPORULATION PROTEIN E-RELATED"/>
    <property type="match status" value="1"/>
</dbReference>
<name>A0A1T5L9Q9_9BACT</name>
<gene>
    <name evidence="4" type="ORF">SAMN05660236_2767</name>
</gene>
<evidence type="ECO:0000313" key="5">
    <source>
        <dbReference type="Proteomes" id="UP000190961"/>
    </source>
</evidence>
<dbReference type="AlphaFoldDB" id="A0A1T5L9Q9"/>
<feature type="transmembrane region" description="Helical" evidence="2">
    <location>
        <begin position="377"/>
        <end position="395"/>
    </location>
</feature>
<dbReference type="Gene3D" id="3.60.40.10">
    <property type="entry name" value="PPM-type phosphatase domain"/>
    <property type="match status" value="1"/>
</dbReference>
<keyword evidence="5" id="KW-1185">Reference proteome</keyword>
<dbReference type="Proteomes" id="UP000190961">
    <property type="component" value="Unassembled WGS sequence"/>
</dbReference>